<name>C4VBU8_VAIC1</name>
<dbReference type="KEGG" id="nce:NCER_102328"/>
<dbReference type="AlphaFoldDB" id="C4VBU8"/>
<protein>
    <submittedName>
        <fullName evidence="3">Uncharacterized protein</fullName>
    </submittedName>
</protein>
<feature type="coiled-coil region" evidence="1">
    <location>
        <begin position="40"/>
        <end position="67"/>
    </location>
</feature>
<organism evidence="4">
    <name type="scientific">Vairimorpha ceranae (strain BRL01)</name>
    <name type="common">Microsporidian parasite</name>
    <name type="synonym">Nosema ceranae</name>
    <dbReference type="NCBI Taxonomy" id="578460"/>
    <lineage>
        <taxon>Eukaryota</taxon>
        <taxon>Fungi</taxon>
        <taxon>Fungi incertae sedis</taxon>
        <taxon>Microsporidia</taxon>
        <taxon>Nosematidae</taxon>
        <taxon>Vairimorpha</taxon>
    </lineage>
</organism>
<dbReference type="Pfam" id="PF17018">
    <property type="entry name" value="MICSWaP"/>
    <property type="match status" value="1"/>
</dbReference>
<dbReference type="EMBL" id="ACOL01000919">
    <property type="protein sequence ID" value="EEQ81303.1"/>
    <property type="molecule type" value="Genomic_DNA"/>
</dbReference>
<dbReference type="HOGENOM" id="CLU_111190_0_0_1"/>
<feature type="chain" id="PRO_5002944983" evidence="2">
    <location>
        <begin position="25"/>
        <end position="226"/>
    </location>
</feature>
<evidence type="ECO:0000313" key="3">
    <source>
        <dbReference type="EMBL" id="EEQ81303.1"/>
    </source>
</evidence>
<dbReference type="OrthoDB" id="2198753at2759"/>
<gene>
    <name evidence="3" type="ORF">NCER_102328</name>
</gene>
<dbReference type="Proteomes" id="UP000009082">
    <property type="component" value="Unassembled WGS sequence"/>
</dbReference>
<dbReference type="VEuPathDB" id="MicrosporidiaDB:NCER_102328"/>
<keyword evidence="2" id="KW-0732">Signal</keyword>
<dbReference type="InterPro" id="IPR031513">
    <property type="entry name" value="MICSWaP"/>
</dbReference>
<evidence type="ECO:0000313" key="4">
    <source>
        <dbReference type="Proteomes" id="UP000009082"/>
    </source>
</evidence>
<dbReference type="InParanoid" id="C4VBU8"/>
<feature type="signal peptide" evidence="2">
    <location>
        <begin position="1"/>
        <end position="24"/>
    </location>
</feature>
<sequence length="226" mass="25544">MCYIFMIPVITVLITLSLVKAGFANVITVPVDIYISEKGKEQYSTRMEDLESAMDKVRQKLEANLNQRAGNEATNKYSALQFSINVLTETPRGIDLDECGQNVDILFTQLQNLHNMNTRHNVIAFYTCPSSTYFDYFSNANMETPLLIQRDNLTCVQRMASFVEPERPKFELTFANALMAAAGCPINNPVSLKEDDGGDRGVQINYFVDHDAYDLLFRNGCDRIPN</sequence>
<evidence type="ECO:0000256" key="2">
    <source>
        <dbReference type="SAM" id="SignalP"/>
    </source>
</evidence>
<proteinExistence type="predicted"/>
<accession>C4VBU8</accession>
<dbReference type="OMA" id="CTTRTLI"/>
<reference evidence="4" key="1">
    <citation type="journal article" date="2009" name="PLoS Pathog.">
        <title>Genomic analyses of the microsporidian Nosema ceranae, an emergent pathogen of honey bees.</title>
        <authorList>
            <person name="Cornman R.S."/>
            <person name="Chen Y.P."/>
            <person name="Schatz M.C."/>
            <person name="Street C."/>
            <person name="Zhao Y."/>
            <person name="Desany B."/>
            <person name="Egholm M."/>
            <person name="Hutchison S."/>
            <person name="Pettis J.S."/>
            <person name="Lipkin W.I."/>
            <person name="Evans J.D."/>
        </authorList>
    </citation>
    <scope>NUCLEOTIDE SEQUENCE [LARGE SCALE GENOMIC DNA]</scope>
    <source>
        <strain evidence="4">BRL01</strain>
    </source>
</reference>
<evidence type="ECO:0000256" key="1">
    <source>
        <dbReference type="SAM" id="Coils"/>
    </source>
</evidence>
<keyword evidence="1" id="KW-0175">Coiled coil</keyword>
<dbReference type="SMR" id="C4VBU8"/>